<evidence type="ECO:0000313" key="1">
    <source>
        <dbReference type="EMBL" id="MFF3221740.1"/>
    </source>
</evidence>
<protein>
    <submittedName>
        <fullName evidence="1">Uncharacterized protein</fullName>
    </submittedName>
</protein>
<dbReference type="InterPro" id="IPR050952">
    <property type="entry name" value="TRIM-NHL_E3_ligases"/>
</dbReference>
<dbReference type="InterPro" id="IPR011042">
    <property type="entry name" value="6-blade_b-propeller_TolB-like"/>
</dbReference>
<evidence type="ECO:0000313" key="2">
    <source>
        <dbReference type="Proteomes" id="UP001601948"/>
    </source>
</evidence>
<dbReference type="EMBL" id="JBIAPI010000001">
    <property type="protein sequence ID" value="MFF3221740.1"/>
    <property type="molecule type" value="Genomic_DNA"/>
</dbReference>
<dbReference type="RefSeq" id="WP_387713040.1">
    <property type="nucleotide sequence ID" value="NZ_JBIAPI010000001.1"/>
</dbReference>
<proteinExistence type="predicted"/>
<dbReference type="PANTHER" id="PTHR24104:SF25">
    <property type="entry name" value="PROTEIN LIN-41"/>
    <property type="match status" value="1"/>
</dbReference>
<keyword evidence="2" id="KW-1185">Reference proteome</keyword>
<accession>A0ABW6QKK5</accession>
<comment type="caution">
    <text evidence="1">The sequence shown here is derived from an EMBL/GenBank/DDBJ whole genome shotgun (WGS) entry which is preliminary data.</text>
</comment>
<dbReference type="Gene3D" id="2.120.10.30">
    <property type="entry name" value="TolB, C-terminal domain"/>
    <property type="match status" value="1"/>
</dbReference>
<gene>
    <name evidence="1" type="ORF">ACFYV7_02995</name>
</gene>
<sequence>MIEHPELVRGAFNVGSTKKGVNEMAIYGPTGVAVDAAGNTYVAGNSSGRVYKVDPEGNSATLPFQWLKRPFGVTVDAAGNVYVCDYQYDLENKRGFVHRLSARGVQTVIEIPELRKPTDVHVDSAGYLYVVDFYHGRIVRVAPNGTQETIPPAPLGFPFGIFVDDAGTITVSNGDETIGVVRRDAVGNQTTLPFTGLDRPSGLDIDAAGNVYVAQIGVQSDVSPRVLRMTPEGVQSVLPFAPGVLRRPMGIAVTSSEILVADEYGIERLAL</sequence>
<dbReference type="SUPFAM" id="SSF101898">
    <property type="entry name" value="NHL repeat"/>
    <property type="match status" value="1"/>
</dbReference>
<organism evidence="1 2">
    <name type="scientific">Nocardia suismassiliense</name>
    <dbReference type="NCBI Taxonomy" id="2077092"/>
    <lineage>
        <taxon>Bacteria</taxon>
        <taxon>Bacillati</taxon>
        <taxon>Actinomycetota</taxon>
        <taxon>Actinomycetes</taxon>
        <taxon>Mycobacteriales</taxon>
        <taxon>Nocardiaceae</taxon>
        <taxon>Nocardia</taxon>
    </lineage>
</organism>
<dbReference type="PANTHER" id="PTHR24104">
    <property type="entry name" value="E3 UBIQUITIN-PROTEIN LIGASE NHLRC1-RELATED"/>
    <property type="match status" value="1"/>
</dbReference>
<dbReference type="Proteomes" id="UP001601948">
    <property type="component" value="Unassembled WGS sequence"/>
</dbReference>
<name>A0ABW6QKK5_9NOCA</name>
<reference evidence="1 2" key="1">
    <citation type="submission" date="2024-10" db="EMBL/GenBank/DDBJ databases">
        <title>The Natural Products Discovery Center: Release of the First 8490 Sequenced Strains for Exploring Actinobacteria Biosynthetic Diversity.</title>
        <authorList>
            <person name="Kalkreuter E."/>
            <person name="Kautsar S.A."/>
            <person name="Yang D."/>
            <person name="Bader C.D."/>
            <person name="Teijaro C.N."/>
            <person name="Fluegel L."/>
            <person name="Davis C.M."/>
            <person name="Simpson J.R."/>
            <person name="Lauterbach L."/>
            <person name="Steele A.D."/>
            <person name="Gui C."/>
            <person name="Meng S."/>
            <person name="Li G."/>
            <person name="Viehrig K."/>
            <person name="Ye F."/>
            <person name="Su P."/>
            <person name="Kiefer A.F."/>
            <person name="Nichols A."/>
            <person name="Cepeda A.J."/>
            <person name="Yan W."/>
            <person name="Fan B."/>
            <person name="Jiang Y."/>
            <person name="Adhikari A."/>
            <person name="Zheng C.-J."/>
            <person name="Schuster L."/>
            <person name="Cowan T.M."/>
            <person name="Smanski M.J."/>
            <person name="Chevrette M.G."/>
            <person name="De Carvalho L.P.S."/>
            <person name="Shen B."/>
        </authorList>
    </citation>
    <scope>NUCLEOTIDE SEQUENCE [LARGE SCALE GENOMIC DNA]</scope>
    <source>
        <strain evidence="1 2">NPDC003040</strain>
    </source>
</reference>